<feature type="domain" description="Fibronectin type III-like" evidence="8">
    <location>
        <begin position="348"/>
        <end position="420"/>
    </location>
</feature>
<dbReference type="Gene3D" id="3.40.50.1700">
    <property type="entry name" value="Glycoside hydrolase family 3 C-terminal domain"/>
    <property type="match status" value="2"/>
</dbReference>
<evidence type="ECO:0000256" key="5">
    <source>
        <dbReference type="ARBA" id="ARBA00023277"/>
    </source>
</evidence>
<evidence type="ECO:0000256" key="3">
    <source>
        <dbReference type="ARBA" id="ARBA00012744"/>
    </source>
</evidence>
<dbReference type="InterPro" id="IPR026891">
    <property type="entry name" value="Fn3-like"/>
</dbReference>
<evidence type="ECO:0000313" key="9">
    <source>
        <dbReference type="EMBL" id="KAA8895645.1"/>
    </source>
</evidence>
<dbReference type="PANTHER" id="PTHR42715:SF20">
    <property type="entry name" value="BETA-GLUCOSIDASE E-RELATED"/>
    <property type="match status" value="1"/>
</dbReference>
<dbReference type="InterPro" id="IPR036881">
    <property type="entry name" value="Glyco_hydro_3_C_sf"/>
</dbReference>
<keyword evidence="4 9" id="KW-0378">Hydrolase</keyword>
<dbReference type="Gene3D" id="2.60.40.10">
    <property type="entry name" value="Immunoglobulins"/>
    <property type="match status" value="1"/>
</dbReference>
<name>A0A5J5EIX6_9PEZI</name>
<comment type="similarity">
    <text evidence="2">Belongs to the glycosyl hydrolase 3 family.</text>
</comment>
<dbReference type="GO" id="GO:0009251">
    <property type="term" value="P:glucan catabolic process"/>
    <property type="evidence" value="ECO:0007669"/>
    <property type="project" value="TreeGrafter"/>
</dbReference>
<evidence type="ECO:0000256" key="6">
    <source>
        <dbReference type="ARBA" id="ARBA00023295"/>
    </source>
</evidence>
<gene>
    <name evidence="9" type="ORF">FN846DRAFT_911510</name>
</gene>
<dbReference type="InterPro" id="IPR013783">
    <property type="entry name" value="Ig-like_fold"/>
</dbReference>
<dbReference type="OrthoDB" id="416222at2759"/>
<keyword evidence="6" id="KW-0326">Glycosidase</keyword>
<sequence>MTTYSRYGSVQKQEDWHLRRRRRYEDQEGYPNFCKDRGSGWGSGAVEYPHFHSPLTELKKAFNTSTDDIPAFAAITDNHHISSIEKSASDQDLCFAFINSDAGEGYIADPLTGVHGDRLDLYAQKGGDDLVKSVASRLYQHHSVVLAHLPGQESGKALVEILFGDSNPSGKLPYTIGKSLEDYGPGAEVMYHPNAETPQQTFSEGLEVDYRYFDAHGITPRFEFGFGLSYTTFVFTHPRLRQKLPKKPFPDPRPDLLAPPEIPTSPLPPVEDVLFPKGFKKVPYYIYPYLSNASEVSSPNPIGYPKDYSTVRPLSPAGGGEGGNPSLWNVIVELEVTVQNIGDGDGAEVVQLYIGFPEVAGVKFPVRVLRGLEKVLVASGEEKKVVFNITRRELSYWDVVAQNWRMPTEGAFALWVGSSSRDLPTVLEF</sequence>
<proteinExistence type="inferred from homology"/>
<dbReference type="EC" id="3.2.1.21" evidence="3"/>
<comment type="caution">
    <text evidence="9">The sequence shown here is derived from an EMBL/GenBank/DDBJ whole genome shotgun (WGS) entry which is preliminary data.</text>
</comment>
<evidence type="ECO:0000313" key="10">
    <source>
        <dbReference type="Proteomes" id="UP000326924"/>
    </source>
</evidence>
<reference evidence="9 10" key="1">
    <citation type="submission" date="2019-09" db="EMBL/GenBank/DDBJ databases">
        <title>Draft genome of the ectomycorrhizal ascomycete Sphaerosporella brunnea.</title>
        <authorList>
            <consortium name="DOE Joint Genome Institute"/>
            <person name="Benucci G.M."/>
            <person name="Marozzi G."/>
            <person name="Antonielli L."/>
            <person name="Sanchez S."/>
            <person name="Marco P."/>
            <person name="Wang X."/>
            <person name="Falini L.B."/>
            <person name="Barry K."/>
            <person name="Haridas S."/>
            <person name="Lipzen A."/>
            <person name="Labutti K."/>
            <person name="Grigoriev I.V."/>
            <person name="Murat C."/>
            <person name="Martin F."/>
            <person name="Albertini E."/>
            <person name="Donnini D."/>
            <person name="Bonito G."/>
        </authorList>
    </citation>
    <scope>NUCLEOTIDE SEQUENCE [LARGE SCALE GENOMIC DNA]</scope>
    <source>
        <strain evidence="9 10">Sb_GMNB300</strain>
    </source>
</reference>
<evidence type="ECO:0000256" key="4">
    <source>
        <dbReference type="ARBA" id="ARBA00022801"/>
    </source>
</evidence>
<dbReference type="AlphaFoldDB" id="A0A5J5EIX6"/>
<dbReference type="InterPro" id="IPR050288">
    <property type="entry name" value="Cellulose_deg_GH3"/>
</dbReference>
<dbReference type="InParanoid" id="A0A5J5EIX6"/>
<accession>A0A5J5EIX6</accession>
<keyword evidence="5" id="KW-0119">Carbohydrate metabolism</keyword>
<dbReference type="SMART" id="SM01217">
    <property type="entry name" value="Fn3_like"/>
    <property type="match status" value="1"/>
</dbReference>
<comment type="catalytic activity">
    <reaction evidence="1">
        <text>Hydrolysis of terminal, non-reducing beta-D-glucosyl residues with release of beta-D-glucose.</text>
        <dbReference type="EC" id="3.2.1.21"/>
    </reaction>
</comment>
<evidence type="ECO:0000259" key="8">
    <source>
        <dbReference type="SMART" id="SM01217"/>
    </source>
</evidence>
<dbReference type="SUPFAM" id="SSF52279">
    <property type="entry name" value="Beta-D-glucan exohydrolase, C-terminal domain"/>
    <property type="match status" value="1"/>
</dbReference>
<dbReference type="EMBL" id="VXIS01000251">
    <property type="protein sequence ID" value="KAA8895645.1"/>
    <property type="molecule type" value="Genomic_DNA"/>
</dbReference>
<dbReference type="InterPro" id="IPR002772">
    <property type="entry name" value="Glyco_hydro_3_C"/>
</dbReference>
<evidence type="ECO:0000256" key="2">
    <source>
        <dbReference type="ARBA" id="ARBA00005336"/>
    </source>
</evidence>
<evidence type="ECO:0000256" key="1">
    <source>
        <dbReference type="ARBA" id="ARBA00000448"/>
    </source>
</evidence>
<keyword evidence="10" id="KW-1185">Reference proteome</keyword>
<organism evidence="9 10">
    <name type="scientific">Sphaerosporella brunnea</name>
    <dbReference type="NCBI Taxonomy" id="1250544"/>
    <lineage>
        <taxon>Eukaryota</taxon>
        <taxon>Fungi</taxon>
        <taxon>Dikarya</taxon>
        <taxon>Ascomycota</taxon>
        <taxon>Pezizomycotina</taxon>
        <taxon>Pezizomycetes</taxon>
        <taxon>Pezizales</taxon>
        <taxon>Pyronemataceae</taxon>
        <taxon>Sphaerosporella</taxon>
    </lineage>
</organism>
<protein>
    <recommendedName>
        <fullName evidence="3">beta-glucosidase</fullName>
        <ecNumber evidence="3">3.2.1.21</ecNumber>
    </recommendedName>
</protein>
<dbReference type="Pfam" id="PF01915">
    <property type="entry name" value="Glyco_hydro_3_C"/>
    <property type="match status" value="2"/>
</dbReference>
<dbReference type="GO" id="GO:0008422">
    <property type="term" value="F:beta-glucosidase activity"/>
    <property type="evidence" value="ECO:0007669"/>
    <property type="project" value="UniProtKB-EC"/>
</dbReference>
<dbReference type="Pfam" id="PF14310">
    <property type="entry name" value="Fn3-like"/>
    <property type="match status" value="1"/>
</dbReference>
<dbReference type="PANTHER" id="PTHR42715">
    <property type="entry name" value="BETA-GLUCOSIDASE"/>
    <property type="match status" value="1"/>
</dbReference>
<dbReference type="Proteomes" id="UP000326924">
    <property type="component" value="Unassembled WGS sequence"/>
</dbReference>
<evidence type="ECO:0000256" key="7">
    <source>
        <dbReference type="ARBA" id="ARBA00024983"/>
    </source>
</evidence>
<comment type="function">
    <text evidence="7">Beta-glucosidases are one of a number of cellulolytic enzymes involved in the degradation of cellulosic biomass. Catalyzes the last step releasing glucose from the inhibitory cellobiose.</text>
</comment>